<gene>
    <name evidence="1" type="ORF">g.8923</name>
</gene>
<dbReference type="AlphaFoldDB" id="A0A0C9Q8Q7"/>
<organism evidence="1">
    <name type="scientific">Fopius arisanus</name>
    <dbReference type="NCBI Taxonomy" id="64838"/>
    <lineage>
        <taxon>Eukaryota</taxon>
        <taxon>Metazoa</taxon>
        <taxon>Ecdysozoa</taxon>
        <taxon>Arthropoda</taxon>
        <taxon>Hexapoda</taxon>
        <taxon>Insecta</taxon>
        <taxon>Pterygota</taxon>
        <taxon>Neoptera</taxon>
        <taxon>Endopterygota</taxon>
        <taxon>Hymenoptera</taxon>
        <taxon>Apocrita</taxon>
        <taxon>Ichneumonoidea</taxon>
        <taxon>Braconidae</taxon>
        <taxon>Opiinae</taxon>
        <taxon>Fopius</taxon>
    </lineage>
</organism>
<protein>
    <submittedName>
        <fullName evidence="1">Uncharacterized protein</fullName>
    </submittedName>
</protein>
<sequence>MNGVSTPILYDLRGHVHIDNLGLCSRKHIEDSMLDIATIIASHMVYEEEPWVNGAAHVAYHLGQELVTTWQRTGSAHSANTFEYADTLSGYSIKAFIPPNLANVRGNVEGSWSFFRQDKLMDSDTYTKIFYDFRYIFSTAVHEDRHIYEQHLYEGHDFYIGQNVKSSIRSILTSARNSMEFNADDAWIVLESDK</sequence>
<name>A0A0C9Q8Q7_9HYME</name>
<accession>A0A0C9Q8Q7</accession>
<evidence type="ECO:0000313" key="1">
    <source>
        <dbReference type="EMBL" id="JAG80405.1"/>
    </source>
</evidence>
<reference evidence="1" key="1">
    <citation type="submission" date="2015-01" db="EMBL/GenBank/DDBJ databases">
        <title>Transcriptome Assembly of Fopius arisanus.</title>
        <authorList>
            <person name="Geib S."/>
        </authorList>
    </citation>
    <scope>NUCLEOTIDE SEQUENCE</scope>
</reference>
<proteinExistence type="predicted"/>
<dbReference type="EMBL" id="GBYB01010638">
    <property type="protein sequence ID" value="JAG80405.1"/>
    <property type="molecule type" value="Transcribed_RNA"/>
</dbReference>